<feature type="transmembrane region" description="Helical" evidence="2">
    <location>
        <begin position="176"/>
        <end position="196"/>
    </location>
</feature>
<organism evidence="3 4">
    <name type="scientific">Pseudolycoriella hygida</name>
    <dbReference type="NCBI Taxonomy" id="35572"/>
    <lineage>
        <taxon>Eukaryota</taxon>
        <taxon>Metazoa</taxon>
        <taxon>Ecdysozoa</taxon>
        <taxon>Arthropoda</taxon>
        <taxon>Hexapoda</taxon>
        <taxon>Insecta</taxon>
        <taxon>Pterygota</taxon>
        <taxon>Neoptera</taxon>
        <taxon>Endopterygota</taxon>
        <taxon>Diptera</taxon>
        <taxon>Nematocera</taxon>
        <taxon>Sciaroidea</taxon>
        <taxon>Sciaridae</taxon>
        <taxon>Pseudolycoriella</taxon>
    </lineage>
</organism>
<feature type="transmembrane region" description="Helical" evidence="2">
    <location>
        <begin position="202"/>
        <end position="222"/>
    </location>
</feature>
<evidence type="ECO:0000256" key="1">
    <source>
        <dbReference type="SAM" id="MobiDB-lite"/>
    </source>
</evidence>
<reference evidence="3" key="1">
    <citation type="submission" date="2022-07" db="EMBL/GenBank/DDBJ databases">
        <authorList>
            <person name="Trinca V."/>
            <person name="Uliana J.V.C."/>
            <person name="Torres T.T."/>
            <person name="Ward R.J."/>
            <person name="Monesi N."/>
        </authorList>
    </citation>
    <scope>NUCLEOTIDE SEQUENCE</scope>
    <source>
        <strain evidence="3">HSMRA1968</strain>
        <tissue evidence="3">Whole embryos</tissue>
    </source>
</reference>
<dbReference type="InterPro" id="IPR050327">
    <property type="entry name" value="Proton-linked_MCT"/>
</dbReference>
<name>A0A9Q0S5E6_9DIPT</name>
<dbReference type="InterPro" id="IPR011701">
    <property type="entry name" value="MFS"/>
</dbReference>
<keyword evidence="2" id="KW-0812">Transmembrane</keyword>
<dbReference type="SUPFAM" id="SSF103473">
    <property type="entry name" value="MFS general substrate transporter"/>
    <property type="match status" value="1"/>
</dbReference>
<feature type="transmembrane region" description="Helical" evidence="2">
    <location>
        <begin position="106"/>
        <end position="136"/>
    </location>
</feature>
<dbReference type="PANTHER" id="PTHR11360">
    <property type="entry name" value="MONOCARBOXYLATE TRANSPORTER"/>
    <property type="match status" value="1"/>
</dbReference>
<dbReference type="CDD" id="cd17352">
    <property type="entry name" value="MFS_MCT_SLC16"/>
    <property type="match status" value="1"/>
</dbReference>
<feature type="transmembrane region" description="Helical" evidence="2">
    <location>
        <begin position="434"/>
        <end position="453"/>
    </location>
</feature>
<protein>
    <submittedName>
        <fullName evidence="3">Monocarboxylate transporter 2</fullName>
    </submittedName>
</protein>
<accession>A0A9Q0S5E6</accession>
<dbReference type="Proteomes" id="UP001151699">
    <property type="component" value="Chromosome A"/>
</dbReference>
<proteinExistence type="predicted"/>
<sequence>MQMILSLMRCVEVMSLANLLGLRSQHGKYAFCAIGRSCRKNQLNTAVLEVYASYDGRGRLLEEEDSACPALLEREFHSLHRNVPGLRRAGVDANAIRQHFYPDGGWGWIISGVAFLAHVLTTGFQLSYGLLLLYAIRHLGQEVATETGWLGAASWSVSMLASPIIIAFCRRKSTRLVAVLGGLVLALGILFGSFALQYHQVAFSYGFVVGVGAAMVRESSALMLGHYFKRRRQFVEMITMSGEGVGVALFSVILKEGVGKMGWRLGLQAVTGLVSISFFMGLLYRPASLYHPQRRAILHLKNQRKKVKEKKTHIRTPKPPFIDFSIFKSSTVRMFMIFSSIASFGIYTPIFFLSLHGYQEGYDVQDLVLLQTFLGLSIAFGIVASGSAINKVCRIAYRKINITRQHVCQVSITLIAISTLIISAVTGYRSLCILAWGYGLGLGGYRYSLKMFALERVRAKHFTKAWGFIKGAESIPVLLGVPISVFLNDSSHRYGRAGYYVCAAVAAISAILMFFVPNTSNGRQNVSKYSTNGSITSHCTLATSDCPDLLNRSFSSARYGNWYSGTTMTNGCASAVHPHYTPTHYRYINGGMMCQNGMMNGSVGRGRLQKSLSFAFQTPNWNESYQTCNNNGIGCHPRPQSRCEIHSHPTSHSNGLRQHPSRSRSVPEGLAHYPMQGCDCQWCHSLYELMCLIKYFVYNFVPVELHIMLLGRSQIKLIKIEKKMLKF</sequence>
<evidence type="ECO:0000313" key="3">
    <source>
        <dbReference type="EMBL" id="KAJ6645744.1"/>
    </source>
</evidence>
<dbReference type="InterPro" id="IPR036259">
    <property type="entry name" value="MFS_trans_sf"/>
</dbReference>
<comment type="caution">
    <text evidence="3">The sequence shown here is derived from an EMBL/GenBank/DDBJ whole genome shotgun (WGS) entry which is preliminary data.</text>
</comment>
<feature type="transmembrane region" description="Helical" evidence="2">
    <location>
        <begin position="410"/>
        <end position="428"/>
    </location>
</feature>
<keyword evidence="4" id="KW-1185">Reference proteome</keyword>
<feature type="transmembrane region" description="Helical" evidence="2">
    <location>
        <begin position="367"/>
        <end position="389"/>
    </location>
</feature>
<feature type="transmembrane region" description="Helical" evidence="2">
    <location>
        <begin position="335"/>
        <end position="355"/>
    </location>
</feature>
<dbReference type="OrthoDB" id="6499973at2759"/>
<feature type="transmembrane region" description="Helical" evidence="2">
    <location>
        <begin position="234"/>
        <end position="253"/>
    </location>
</feature>
<evidence type="ECO:0000256" key="2">
    <source>
        <dbReference type="SAM" id="Phobius"/>
    </source>
</evidence>
<feature type="transmembrane region" description="Helical" evidence="2">
    <location>
        <begin position="148"/>
        <end position="169"/>
    </location>
</feature>
<evidence type="ECO:0000313" key="4">
    <source>
        <dbReference type="Proteomes" id="UP001151699"/>
    </source>
</evidence>
<dbReference type="Gene3D" id="1.20.1250.20">
    <property type="entry name" value="MFS general substrate transporter like domains"/>
    <property type="match status" value="1"/>
</dbReference>
<dbReference type="AlphaFoldDB" id="A0A9Q0S5E6"/>
<feature type="transmembrane region" description="Helical" evidence="2">
    <location>
        <begin position="497"/>
        <end position="516"/>
    </location>
</feature>
<dbReference type="EMBL" id="WJQU01000001">
    <property type="protein sequence ID" value="KAJ6645744.1"/>
    <property type="molecule type" value="Genomic_DNA"/>
</dbReference>
<feature type="transmembrane region" description="Helical" evidence="2">
    <location>
        <begin position="465"/>
        <end position="485"/>
    </location>
</feature>
<dbReference type="GO" id="GO:0022857">
    <property type="term" value="F:transmembrane transporter activity"/>
    <property type="evidence" value="ECO:0007669"/>
    <property type="project" value="InterPro"/>
</dbReference>
<feature type="region of interest" description="Disordered" evidence="1">
    <location>
        <begin position="647"/>
        <end position="667"/>
    </location>
</feature>
<dbReference type="Pfam" id="PF07690">
    <property type="entry name" value="MFS_1"/>
    <property type="match status" value="1"/>
</dbReference>
<keyword evidence="2" id="KW-1133">Transmembrane helix</keyword>
<feature type="transmembrane region" description="Helical" evidence="2">
    <location>
        <begin position="265"/>
        <end position="284"/>
    </location>
</feature>
<gene>
    <name evidence="3" type="primary">SLC16A7</name>
    <name evidence="3" type="ORF">Bhyg_00953</name>
</gene>
<dbReference type="PANTHER" id="PTHR11360:SF93">
    <property type="entry name" value="MONOCARBOXYLATE TRANSPORTER 7-LIKE PROTEIN"/>
    <property type="match status" value="1"/>
</dbReference>
<keyword evidence="2" id="KW-0472">Membrane</keyword>